<evidence type="ECO:0000256" key="2">
    <source>
        <dbReference type="SAM" id="SignalP"/>
    </source>
</evidence>
<feature type="compositionally biased region" description="Polar residues" evidence="1">
    <location>
        <begin position="77"/>
        <end position="87"/>
    </location>
</feature>
<protein>
    <submittedName>
        <fullName evidence="3">Serine/threonine-protein phosphatase 2A regulatory subunit B'' subunit gamma</fullName>
    </submittedName>
</protein>
<reference evidence="3" key="2">
    <citation type="journal article" date="2023" name="BMC Genomics">
        <title>Pest status, molecular evolution, and epigenetic factors derived from the genome assembly of Frankliniella fusca, a thysanopteran phytovirus vector.</title>
        <authorList>
            <person name="Catto M.A."/>
            <person name="Labadie P.E."/>
            <person name="Jacobson A.L."/>
            <person name="Kennedy G.G."/>
            <person name="Srinivasan R."/>
            <person name="Hunt B.G."/>
        </authorList>
    </citation>
    <scope>NUCLEOTIDE SEQUENCE</scope>
    <source>
        <strain evidence="3">PL_HMW_Pooled</strain>
    </source>
</reference>
<evidence type="ECO:0000313" key="4">
    <source>
        <dbReference type="Proteomes" id="UP001219518"/>
    </source>
</evidence>
<dbReference type="EMBL" id="JAHWGI010000971">
    <property type="protein sequence ID" value="KAK3919235.1"/>
    <property type="molecule type" value="Genomic_DNA"/>
</dbReference>
<name>A0AAE1LH55_9NEOP</name>
<keyword evidence="4" id="KW-1185">Reference proteome</keyword>
<dbReference type="AlphaFoldDB" id="A0AAE1LH55"/>
<evidence type="ECO:0000313" key="3">
    <source>
        <dbReference type="EMBL" id="KAK3919235.1"/>
    </source>
</evidence>
<feature type="region of interest" description="Disordered" evidence="1">
    <location>
        <begin position="74"/>
        <end position="109"/>
    </location>
</feature>
<keyword evidence="2" id="KW-0732">Signal</keyword>
<comment type="caution">
    <text evidence="3">The sequence shown here is derived from an EMBL/GenBank/DDBJ whole genome shotgun (WGS) entry which is preliminary data.</text>
</comment>
<gene>
    <name evidence="3" type="ORF">KUF71_008384</name>
</gene>
<accession>A0AAE1LH55</accession>
<reference evidence="3" key="1">
    <citation type="submission" date="2021-07" db="EMBL/GenBank/DDBJ databases">
        <authorList>
            <person name="Catto M.A."/>
            <person name="Jacobson A."/>
            <person name="Kennedy G."/>
            <person name="Labadie P."/>
            <person name="Hunt B.G."/>
            <person name="Srinivasan R."/>
        </authorList>
    </citation>
    <scope>NUCLEOTIDE SEQUENCE</scope>
    <source>
        <strain evidence="3">PL_HMW_Pooled</strain>
        <tissue evidence="3">Head</tissue>
    </source>
</reference>
<sequence length="109" mass="11845">MHCFNSAMPVLLLLLLGAALLHARPQDLSTNNIVREEMTEEEGESLVASLILAVAHDWDLGREEVTEFVRTVPSPAVSVNGTTSDTTSHPRDESRTISLSASSEERLSS</sequence>
<dbReference type="Proteomes" id="UP001219518">
    <property type="component" value="Unassembled WGS sequence"/>
</dbReference>
<evidence type="ECO:0000256" key="1">
    <source>
        <dbReference type="SAM" id="MobiDB-lite"/>
    </source>
</evidence>
<proteinExistence type="predicted"/>
<feature type="signal peptide" evidence="2">
    <location>
        <begin position="1"/>
        <end position="23"/>
    </location>
</feature>
<organism evidence="3 4">
    <name type="scientific">Frankliniella fusca</name>
    <dbReference type="NCBI Taxonomy" id="407009"/>
    <lineage>
        <taxon>Eukaryota</taxon>
        <taxon>Metazoa</taxon>
        <taxon>Ecdysozoa</taxon>
        <taxon>Arthropoda</taxon>
        <taxon>Hexapoda</taxon>
        <taxon>Insecta</taxon>
        <taxon>Pterygota</taxon>
        <taxon>Neoptera</taxon>
        <taxon>Paraneoptera</taxon>
        <taxon>Thysanoptera</taxon>
        <taxon>Terebrantia</taxon>
        <taxon>Thripoidea</taxon>
        <taxon>Thripidae</taxon>
        <taxon>Frankliniella</taxon>
    </lineage>
</organism>
<feature type="chain" id="PRO_5041983511" evidence="2">
    <location>
        <begin position="24"/>
        <end position="109"/>
    </location>
</feature>